<feature type="active site" description="Nucleophile" evidence="9 10">
    <location>
        <position position="10"/>
    </location>
</feature>
<gene>
    <name evidence="9" type="primary">psmB</name>
    <name evidence="11" type="ORF">HA222_04910</name>
    <name evidence="12" type="ORF">HA227_02090</name>
    <name evidence="13" type="ORF">J4478_03055</name>
</gene>
<evidence type="ECO:0000313" key="14">
    <source>
        <dbReference type="Proteomes" id="UP000527315"/>
    </source>
</evidence>
<evidence type="ECO:0000256" key="7">
    <source>
        <dbReference type="ARBA" id="ARBA00022942"/>
    </source>
</evidence>
<dbReference type="EC" id="3.4.25.1" evidence="9"/>
<reference evidence="13" key="2">
    <citation type="submission" date="2021-03" db="EMBL/GenBank/DDBJ databases">
        <authorList>
            <person name="Jaffe A."/>
        </authorList>
    </citation>
    <scope>NUCLEOTIDE SEQUENCE</scope>
    <source>
        <strain evidence="13">RIFCSPLOWO2_01_FULL_43_13</strain>
    </source>
</reference>
<dbReference type="GO" id="GO:0005737">
    <property type="term" value="C:cytoplasm"/>
    <property type="evidence" value="ECO:0007669"/>
    <property type="project" value="UniProtKB-SubCell"/>
</dbReference>
<dbReference type="InterPro" id="IPR000243">
    <property type="entry name" value="Pept_T1A_subB"/>
</dbReference>
<sequence length="208" mass="22860">MEDRKLNFGTTTVGVLGKEAVVLAADMKATLGNIVSDTNISKIYRINNRIAITIAGGVGDALTVVRFLQSHARLFEIERESPMTTKALITFLSNILNSNRYFPFQAFFIVGGYNNKPELYTSDLVGGFNEVDKFTSTGSGFELAYGFLEEEFKEGLSTEKATEIAVKAVKVAKKRDIYTGGDSVKVFVISKDGAKELARKEVEKYLTA</sequence>
<dbReference type="GO" id="GO:0010498">
    <property type="term" value="P:proteasomal protein catabolic process"/>
    <property type="evidence" value="ECO:0007669"/>
    <property type="project" value="UniProtKB-UniRule"/>
</dbReference>
<dbReference type="EMBL" id="DUFJ01000052">
    <property type="protein sequence ID" value="HIH33022.1"/>
    <property type="molecule type" value="Genomic_DNA"/>
</dbReference>
<dbReference type="SUPFAM" id="SSF56235">
    <property type="entry name" value="N-terminal nucleophile aminohydrolases (Ntn hydrolases)"/>
    <property type="match status" value="1"/>
</dbReference>
<evidence type="ECO:0000256" key="2">
    <source>
        <dbReference type="ARBA" id="ARBA00022490"/>
    </source>
</evidence>
<keyword evidence="8 9" id="KW-0865">Zymogen</keyword>
<dbReference type="InterPro" id="IPR019983">
    <property type="entry name" value="Pept_T1A_Psome_bsu_arc"/>
</dbReference>
<dbReference type="Proteomes" id="UP000590964">
    <property type="component" value="Unassembled WGS sequence"/>
</dbReference>
<evidence type="ECO:0000256" key="1">
    <source>
        <dbReference type="ARBA" id="ARBA00001198"/>
    </source>
</evidence>
<keyword evidence="2 9" id="KW-0963">Cytoplasm</keyword>
<reference evidence="13" key="3">
    <citation type="submission" date="2021-05" db="EMBL/GenBank/DDBJ databases">
        <title>Protein family content uncovers lineage relationships and bacterial pathway maintenance mechanisms in DPANN archaea.</title>
        <authorList>
            <person name="Castelle C.J."/>
            <person name="Meheust R."/>
            <person name="Jaffe A.L."/>
            <person name="Seitz K."/>
            <person name="Gong X."/>
            <person name="Baker B.J."/>
            <person name="Banfield J.F."/>
        </authorList>
    </citation>
    <scope>NUCLEOTIDE SEQUENCE</scope>
    <source>
        <strain evidence="13">RIFCSPLOWO2_01_FULL_43_13</strain>
    </source>
</reference>
<dbReference type="PROSITE" id="PS00854">
    <property type="entry name" value="PROTEASOME_BETA_1"/>
    <property type="match status" value="1"/>
</dbReference>
<keyword evidence="7 9" id="KW-0647">Proteasome</keyword>
<evidence type="ECO:0000313" key="11">
    <source>
        <dbReference type="EMBL" id="HIH21968.1"/>
    </source>
</evidence>
<dbReference type="PRINTS" id="PR00141">
    <property type="entry name" value="PROTEASOME"/>
</dbReference>
<dbReference type="Pfam" id="PF00227">
    <property type="entry name" value="Proteasome"/>
    <property type="match status" value="1"/>
</dbReference>
<dbReference type="GO" id="GO:0019774">
    <property type="term" value="C:proteasome core complex, beta-subunit complex"/>
    <property type="evidence" value="ECO:0007669"/>
    <property type="project" value="UniProtKB-UniRule"/>
</dbReference>
<evidence type="ECO:0000313" key="12">
    <source>
        <dbReference type="EMBL" id="HIH33022.1"/>
    </source>
</evidence>
<dbReference type="PANTHER" id="PTHR32194:SF0">
    <property type="entry name" value="ATP-DEPENDENT PROTEASE SUBUNIT HSLV"/>
    <property type="match status" value="1"/>
</dbReference>
<comment type="activity regulation">
    <text evidence="9">The formation of the proteasomal ATPase PAN-20S proteasome complex, via the docking of the C-termini of PAN into the intersubunit pockets in the alpha-rings, triggers opening of the gate for substrate entry. Interconversion between the open-gate and close-gate conformations leads to a dynamic regulation of the 20S proteasome proteolysis activity.</text>
</comment>
<proteinExistence type="inferred from homology"/>
<evidence type="ECO:0000256" key="4">
    <source>
        <dbReference type="ARBA" id="ARBA00022698"/>
    </source>
</evidence>
<comment type="catalytic activity">
    <reaction evidence="1 9">
        <text>Cleavage of peptide bonds with very broad specificity.</text>
        <dbReference type="EC" id="3.4.25.1"/>
    </reaction>
</comment>
<feature type="propeptide" id="PRO_5035492584" description="Removed in mature form; by autocatalysis" evidence="9">
    <location>
        <begin position="1"/>
        <end position="9"/>
    </location>
</feature>
<keyword evidence="4 9" id="KW-0888">Threonine protease</keyword>
<dbReference type="PANTHER" id="PTHR32194">
    <property type="entry name" value="METALLOPROTEASE TLDD"/>
    <property type="match status" value="1"/>
</dbReference>
<dbReference type="AlphaFoldDB" id="A0A7J4KSZ8"/>
<evidence type="ECO:0000256" key="8">
    <source>
        <dbReference type="ARBA" id="ARBA00023145"/>
    </source>
</evidence>
<feature type="chain" id="PRO_5035492585" description="Proteasome subunit beta" evidence="9">
    <location>
        <begin position="10"/>
        <end position="208"/>
    </location>
</feature>
<dbReference type="Proteomes" id="UP000527315">
    <property type="component" value="Unassembled WGS sequence"/>
</dbReference>
<protein>
    <recommendedName>
        <fullName evidence="9">Proteasome subunit beta</fullName>
        <ecNumber evidence="9">3.4.25.1</ecNumber>
    </recommendedName>
    <alternativeName>
        <fullName evidence="9">20S proteasome beta subunit</fullName>
    </alternativeName>
    <alternativeName>
        <fullName evidence="9">Proteasome core protein PsmB</fullName>
    </alternativeName>
</protein>
<comment type="subcellular location">
    <subcellularLocation>
        <location evidence="9">Cytoplasm</location>
    </subcellularLocation>
</comment>
<organism evidence="12 14">
    <name type="scientific">Candidatus Iainarchaeum sp</name>
    <dbReference type="NCBI Taxonomy" id="3101447"/>
    <lineage>
        <taxon>Archaea</taxon>
        <taxon>Candidatus Iainarchaeota</taxon>
        <taxon>Candidatus Iainarchaeia</taxon>
        <taxon>Candidatus Iainarchaeales</taxon>
        <taxon>Candidatus Iainarchaeaceae</taxon>
        <taxon>Candidatus Iainarchaeum</taxon>
    </lineage>
</organism>
<dbReference type="InterPro" id="IPR016050">
    <property type="entry name" value="Proteasome_bsu_CS"/>
</dbReference>
<accession>A0A7J4KSZ8</accession>
<keyword evidence="6 9" id="KW-0068">Autocatalytic cleavage</keyword>
<evidence type="ECO:0000256" key="5">
    <source>
        <dbReference type="ARBA" id="ARBA00022801"/>
    </source>
</evidence>
<evidence type="ECO:0000256" key="9">
    <source>
        <dbReference type="HAMAP-Rule" id="MF_02113"/>
    </source>
</evidence>
<evidence type="ECO:0000313" key="13">
    <source>
        <dbReference type="EMBL" id="MBS3058356.1"/>
    </source>
</evidence>
<name>A0A7J4KSZ8_9ARCH</name>
<dbReference type="Proteomes" id="UP000680185">
    <property type="component" value="Unassembled WGS sequence"/>
</dbReference>
<dbReference type="PROSITE" id="PS51476">
    <property type="entry name" value="PROTEASOME_BETA_2"/>
    <property type="match status" value="1"/>
</dbReference>
<keyword evidence="3 9" id="KW-0645">Protease</keyword>
<dbReference type="HAMAP" id="MF_02113_A">
    <property type="entry name" value="Proteasome_B_A"/>
    <property type="match status" value="1"/>
</dbReference>
<dbReference type="InterPro" id="IPR029055">
    <property type="entry name" value="Ntn_hydrolases_N"/>
</dbReference>
<dbReference type="EMBL" id="DUFW01000086">
    <property type="protein sequence ID" value="HIH21968.1"/>
    <property type="molecule type" value="Genomic_DNA"/>
</dbReference>
<comment type="similarity">
    <text evidence="9">Belongs to the peptidase T1B family.</text>
</comment>
<evidence type="ECO:0000256" key="10">
    <source>
        <dbReference type="PIRSR" id="PIRSR600243-1"/>
    </source>
</evidence>
<evidence type="ECO:0000256" key="3">
    <source>
        <dbReference type="ARBA" id="ARBA00022670"/>
    </source>
</evidence>
<dbReference type="GO" id="GO:0004298">
    <property type="term" value="F:threonine-type endopeptidase activity"/>
    <property type="evidence" value="ECO:0007669"/>
    <property type="project" value="UniProtKB-UniRule"/>
</dbReference>
<dbReference type="InterPro" id="IPR023333">
    <property type="entry name" value="Proteasome_suB-type"/>
</dbReference>
<dbReference type="Gene3D" id="3.60.20.10">
    <property type="entry name" value="Glutamine Phosphoribosylpyrophosphate, subunit 1, domain 1"/>
    <property type="match status" value="1"/>
</dbReference>
<comment type="subunit">
    <text evidence="9">The 20S proteasome core is composed of 14 alpha and 14 beta subunits that assemble into four stacked heptameric rings, resulting in a barrel-shaped structure. The two inner rings, each composed of seven catalytic beta subunits, are sandwiched by two outer rings, each composed of seven alpha subunits. The catalytic chamber with the active sites is on the inside of the barrel. Has a gated structure, the ends of the cylinder being occluded by the N-termini of the alpha-subunits. Is capped at one or both ends by the proteasome regulatory ATPase, PAN.</text>
</comment>
<evidence type="ECO:0000256" key="6">
    <source>
        <dbReference type="ARBA" id="ARBA00022813"/>
    </source>
</evidence>
<keyword evidence="5 9" id="KW-0378">Hydrolase</keyword>
<dbReference type="EMBL" id="JAGVWB010000020">
    <property type="protein sequence ID" value="MBS3058356.1"/>
    <property type="molecule type" value="Genomic_DNA"/>
</dbReference>
<comment type="function">
    <text evidence="9">Component of the proteasome core, a large protease complex with broad specificity involved in protein degradation.</text>
</comment>
<comment type="caution">
    <text evidence="12">The sequence shown here is derived from an EMBL/GenBank/DDBJ whole genome shotgun (WGS) entry which is preliminary data.</text>
</comment>
<dbReference type="InterPro" id="IPR001353">
    <property type="entry name" value="Proteasome_sua/b"/>
</dbReference>
<reference evidence="11 14" key="1">
    <citation type="journal article" date="2020" name="bioRxiv">
        <title>A rank-normalized archaeal taxonomy based on genome phylogeny resolves widespread incomplete and uneven classifications.</title>
        <authorList>
            <person name="Rinke C."/>
            <person name="Chuvochina M."/>
            <person name="Mussig A.J."/>
            <person name="Chaumeil P.-A."/>
            <person name="Waite D.W."/>
            <person name="Whitman W.B."/>
            <person name="Parks D.H."/>
            <person name="Hugenholtz P."/>
        </authorList>
    </citation>
    <scope>NUCLEOTIDE SEQUENCE [LARGE SCALE GENOMIC DNA]</scope>
    <source>
        <strain evidence="11">UBA10191</strain>
    </source>
</reference>